<organism evidence="2 3">
    <name type="scientific">Peptostreptococcus russellii</name>
    <dbReference type="NCBI Taxonomy" id="215200"/>
    <lineage>
        <taxon>Bacteria</taxon>
        <taxon>Bacillati</taxon>
        <taxon>Bacillota</taxon>
        <taxon>Clostridia</taxon>
        <taxon>Peptostreptococcales</taxon>
        <taxon>Peptostreptococcaceae</taxon>
        <taxon>Peptostreptococcus</taxon>
    </lineage>
</organism>
<dbReference type="CDD" id="cd00609">
    <property type="entry name" value="AAT_like"/>
    <property type="match status" value="1"/>
</dbReference>
<gene>
    <name evidence="2" type="ORF">SAMN05216454_11032</name>
</gene>
<dbReference type="Proteomes" id="UP000199512">
    <property type="component" value="Unassembled WGS sequence"/>
</dbReference>
<dbReference type="STRING" id="215200.SAMN05216454_11032"/>
<reference evidence="2 3" key="1">
    <citation type="submission" date="2016-10" db="EMBL/GenBank/DDBJ databases">
        <authorList>
            <person name="de Groot N.N."/>
        </authorList>
    </citation>
    <scope>NUCLEOTIDE SEQUENCE [LARGE SCALE GENOMIC DNA]</scope>
    <source>
        <strain evidence="2 3">Calf135</strain>
    </source>
</reference>
<evidence type="ECO:0000313" key="2">
    <source>
        <dbReference type="EMBL" id="SEN74120.1"/>
    </source>
</evidence>
<sequence>MISKDMVQLGTAKSVIRELAGFGAMRAAEIGAENVLDFSLGNPSVPAPKEVQEAIIEIINDNNPKVYHSYSSGAGHNATRKAIADNLNKRFGTDYTMDNLLMTCGAAASLNIVFKALISSPDDEIMVLAPFFPEYTVFIQSQGGKQVLVPCKDDMQLNIDGIREAITENTKAIVVNSPNNPSGVVYSKEEIEALAELLREKSKEYGHTIYLITDEPYRELVLIDGLEVPFIPNYYDNTIVCYSWSKSLSLPGERIGYVLVPNKIDDKMIMAACAGAARSLGYVCAPTLFQMVIEKCIDVEPDLTVYKKNRDILYDGLTKLGYKVAKPAGAFYLFIEAPDGDSEKFSEKAKEYDMLVVPGTGFGSKAHMRLSYCVETEKCEKALEVFEKLMEDYK</sequence>
<dbReference type="GO" id="GO:0008483">
    <property type="term" value="F:transaminase activity"/>
    <property type="evidence" value="ECO:0007669"/>
    <property type="project" value="UniProtKB-KW"/>
</dbReference>
<dbReference type="InterPro" id="IPR015421">
    <property type="entry name" value="PyrdxlP-dep_Trfase_major"/>
</dbReference>
<dbReference type="AlphaFoldDB" id="A0A1H8IZG0"/>
<evidence type="ECO:0000259" key="1">
    <source>
        <dbReference type="Pfam" id="PF00155"/>
    </source>
</evidence>
<dbReference type="GO" id="GO:0030170">
    <property type="term" value="F:pyridoxal phosphate binding"/>
    <property type="evidence" value="ECO:0007669"/>
    <property type="project" value="InterPro"/>
</dbReference>
<name>A0A1H8IZG0_9FIRM</name>
<feature type="domain" description="Aminotransferase class I/classII large" evidence="1">
    <location>
        <begin position="34"/>
        <end position="385"/>
    </location>
</feature>
<dbReference type="EMBL" id="FODF01000010">
    <property type="protein sequence ID" value="SEN74120.1"/>
    <property type="molecule type" value="Genomic_DNA"/>
</dbReference>
<keyword evidence="3" id="KW-1185">Reference proteome</keyword>
<dbReference type="OrthoDB" id="9802328at2"/>
<keyword evidence="2" id="KW-0032">Aminotransferase</keyword>
<dbReference type="Gene3D" id="3.90.1150.10">
    <property type="entry name" value="Aspartate Aminotransferase, domain 1"/>
    <property type="match status" value="2"/>
</dbReference>
<dbReference type="PANTHER" id="PTHR42691:SF1">
    <property type="entry name" value="ASPARTATE AMINOTRANSFERASE YHDR-RELATED"/>
    <property type="match status" value="1"/>
</dbReference>
<dbReference type="NCBIfam" id="NF005305">
    <property type="entry name" value="PRK06836.1"/>
    <property type="match status" value="1"/>
</dbReference>
<dbReference type="RefSeq" id="WP_091975786.1">
    <property type="nucleotide sequence ID" value="NZ_FODF01000010.1"/>
</dbReference>
<protein>
    <submittedName>
        <fullName evidence="2">Aspartate aminotransferase</fullName>
    </submittedName>
</protein>
<keyword evidence="2" id="KW-0808">Transferase</keyword>
<dbReference type="SUPFAM" id="SSF53383">
    <property type="entry name" value="PLP-dependent transferases"/>
    <property type="match status" value="1"/>
</dbReference>
<evidence type="ECO:0000313" key="3">
    <source>
        <dbReference type="Proteomes" id="UP000199512"/>
    </source>
</evidence>
<dbReference type="Pfam" id="PF00155">
    <property type="entry name" value="Aminotran_1_2"/>
    <property type="match status" value="1"/>
</dbReference>
<dbReference type="Gene3D" id="3.40.640.10">
    <property type="entry name" value="Type I PLP-dependent aspartate aminotransferase-like (Major domain)"/>
    <property type="match status" value="1"/>
</dbReference>
<dbReference type="PANTHER" id="PTHR42691">
    <property type="entry name" value="ASPARTATE AMINOTRANSFERASE YHDR-RELATED"/>
    <property type="match status" value="1"/>
</dbReference>
<dbReference type="InterPro" id="IPR015424">
    <property type="entry name" value="PyrdxlP-dep_Trfase"/>
</dbReference>
<accession>A0A1H8IZG0</accession>
<dbReference type="InterPro" id="IPR015422">
    <property type="entry name" value="PyrdxlP-dep_Trfase_small"/>
</dbReference>
<proteinExistence type="predicted"/>
<dbReference type="InterPro" id="IPR004839">
    <property type="entry name" value="Aminotransferase_I/II_large"/>
</dbReference>